<evidence type="ECO:0000256" key="2">
    <source>
        <dbReference type="SAM" id="Phobius"/>
    </source>
</evidence>
<evidence type="ECO:0000313" key="4">
    <source>
        <dbReference type="EMBL" id="CAE7334080.1"/>
    </source>
</evidence>
<feature type="compositionally biased region" description="Low complexity" evidence="1">
    <location>
        <begin position="300"/>
        <end position="309"/>
    </location>
</feature>
<dbReference type="Pfam" id="PF00169">
    <property type="entry name" value="PH"/>
    <property type="match status" value="1"/>
</dbReference>
<evidence type="ECO:0000256" key="1">
    <source>
        <dbReference type="SAM" id="MobiDB-lite"/>
    </source>
</evidence>
<gene>
    <name evidence="4" type="ORF">SNAT2548_LOCUS17475</name>
</gene>
<dbReference type="InterPro" id="IPR012674">
    <property type="entry name" value="Calycin"/>
</dbReference>
<keyword evidence="5" id="KW-1185">Reference proteome</keyword>
<proteinExistence type="predicted"/>
<dbReference type="InterPro" id="IPR011993">
    <property type="entry name" value="PH-like_dom_sf"/>
</dbReference>
<comment type="caution">
    <text evidence="4">The sequence shown here is derived from an EMBL/GenBank/DDBJ whole genome shotgun (WGS) entry which is preliminary data.</text>
</comment>
<feature type="region of interest" description="Disordered" evidence="1">
    <location>
        <begin position="107"/>
        <end position="140"/>
    </location>
</feature>
<sequence length="472" mass="52337">MGETRRQRVAGMLEKQSRWRKEWCDRFFILEEEFINYFVSPPAILSDDGMRDEIRGRIPLAGLFSEPWQEPGRPYCIRLGRDIVSCKTEAEQQKWLQAIRAAARPDGSFRAGPAAGEAQDEAASRSLNGGACDDGRKRPVDCNGRQDPELVLLNPEGTQKVLPWRHAATVQVQPSRPAMLLVLDGPRSQMQALCRLAVERCVPGIHALPVEPLGRGVSEAECSLRVEVLSSSLVHAAMASSSLGAMGAAFVFIWWCSSFMYAVAGLPLALYWIQSQRVQQVTFKAEQLVRVESFSRQVPSPARSPSAAATRNACDEGDGQEAREVAPRWSGTWVLDKSCSEKYEPILKDMGVNYLIRKAADAKTSVMIISKSATHVNFVVKNLVTVEDLLPMDGAWVPKPVPPAGRMRGEMRLRLTKSTENELEMVTEFPPGEGGLCDTLVVDADGNSFSRRVVRTRSDGTQLECTRVFRRM</sequence>
<organism evidence="4 5">
    <name type="scientific">Symbiodinium natans</name>
    <dbReference type="NCBI Taxonomy" id="878477"/>
    <lineage>
        <taxon>Eukaryota</taxon>
        <taxon>Sar</taxon>
        <taxon>Alveolata</taxon>
        <taxon>Dinophyceae</taxon>
        <taxon>Suessiales</taxon>
        <taxon>Symbiodiniaceae</taxon>
        <taxon>Symbiodinium</taxon>
    </lineage>
</organism>
<dbReference type="SUPFAM" id="SSF50814">
    <property type="entry name" value="Lipocalins"/>
    <property type="match status" value="1"/>
</dbReference>
<dbReference type="Gene3D" id="2.40.128.20">
    <property type="match status" value="1"/>
</dbReference>
<dbReference type="InterPro" id="IPR001849">
    <property type="entry name" value="PH_domain"/>
</dbReference>
<dbReference type="PROSITE" id="PS50003">
    <property type="entry name" value="PH_DOMAIN"/>
    <property type="match status" value="1"/>
</dbReference>
<dbReference type="AlphaFoldDB" id="A0A812P968"/>
<dbReference type="OrthoDB" id="412780at2759"/>
<accession>A0A812P968</accession>
<dbReference type="Proteomes" id="UP000604046">
    <property type="component" value="Unassembled WGS sequence"/>
</dbReference>
<keyword evidence="2" id="KW-0812">Transmembrane</keyword>
<protein>
    <recommendedName>
        <fullName evidence="3">PH domain-containing protein</fullName>
    </recommendedName>
</protein>
<dbReference type="EMBL" id="CAJNDS010002112">
    <property type="protein sequence ID" value="CAE7334080.1"/>
    <property type="molecule type" value="Genomic_DNA"/>
</dbReference>
<name>A0A812P968_9DINO</name>
<dbReference type="SMART" id="SM00233">
    <property type="entry name" value="PH"/>
    <property type="match status" value="1"/>
</dbReference>
<keyword evidence="2" id="KW-1133">Transmembrane helix</keyword>
<feature type="region of interest" description="Disordered" evidence="1">
    <location>
        <begin position="300"/>
        <end position="321"/>
    </location>
</feature>
<dbReference type="SUPFAM" id="SSF50729">
    <property type="entry name" value="PH domain-like"/>
    <property type="match status" value="1"/>
</dbReference>
<evidence type="ECO:0000259" key="3">
    <source>
        <dbReference type="PROSITE" id="PS50003"/>
    </source>
</evidence>
<feature type="domain" description="PH" evidence="3">
    <location>
        <begin position="6"/>
        <end position="104"/>
    </location>
</feature>
<dbReference type="Gene3D" id="2.30.29.30">
    <property type="entry name" value="Pleckstrin-homology domain (PH domain)/Phosphotyrosine-binding domain (PTB)"/>
    <property type="match status" value="1"/>
</dbReference>
<evidence type="ECO:0000313" key="5">
    <source>
        <dbReference type="Proteomes" id="UP000604046"/>
    </source>
</evidence>
<feature type="transmembrane region" description="Helical" evidence="2">
    <location>
        <begin position="248"/>
        <end position="273"/>
    </location>
</feature>
<keyword evidence="2" id="KW-0472">Membrane</keyword>
<reference evidence="4" key="1">
    <citation type="submission" date="2021-02" db="EMBL/GenBank/DDBJ databases">
        <authorList>
            <person name="Dougan E. K."/>
            <person name="Rhodes N."/>
            <person name="Thang M."/>
            <person name="Chan C."/>
        </authorList>
    </citation>
    <scope>NUCLEOTIDE SEQUENCE</scope>
</reference>